<dbReference type="RefSeq" id="WP_136854092.1">
    <property type="nucleotide sequence ID" value="NZ_SWCI01000012.1"/>
</dbReference>
<comment type="function">
    <text evidence="4 5">Negative regulator of replication initiation, which contributes to regulation of DNA replication and ensures that replication initiation occurs exactly once per chromosome per cell cycle. Binds to pairs of hemimethylated GATC sequences in the oriC region, thus preventing assembly of replication proteins and re-initiation at newly replicated origins. Repression is relieved when the region becomes fully methylated.</text>
</comment>
<dbReference type="InterPro" id="IPR033761">
    <property type="entry name" value="SeqA_N"/>
</dbReference>
<evidence type="ECO:0000313" key="9">
    <source>
        <dbReference type="Proteomes" id="UP000305674"/>
    </source>
</evidence>
<dbReference type="InterPro" id="IPR005621">
    <property type="entry name" value="SeqA"/>
</dbReference>
<feature type="domain" description="Negative modulator of initiation of replication SeqA N-terminal" evidence="7">
    <location>
        <begin position="1"/>
        <end position="36"/>
    </location>
</feature>
<comment type="similarity">
    <text evidence="4 5">Belongs to the SeqA family.</text>
</comment>
<keyword evidence="1 4" id="KW-0963">Cytoplasm</keyword>
<dbReference type="Gene3D" id="1.20.1380.10">
    <property type="entry name" value="Replication modulator SeqA, C-terminal DNA-binding domain"/>
    <property type="match status" value="1"/>
</dbReference>
<feature type="region of interest" description="Interaction with DNA" evidence="4">
    <location>
        <begin position="94"/>
        <end position="95"/>
    </location>
</feature>
<gene>
    <name evidence="4 8" type="primary">seqA</name>
    <name evidence="8" type="ORF">FCL40_14870</name>
</gene>
<dbReference type="GO" id="GO:0032297">
    <property type="term" value="P:negative regulation of DNA-templated DNA replication initiation"/>
    <property type="evidence" value="ECO:0007669"/>
    <property type="project" value="UniProtKB-UniRule"/>
</dbReference>
<dbReference type="AlphaFoldDB" id="A0A4U1BAF9"/>
<dbReference type="Gene3D" id="1.10.1220.10">
    <property type="entry name" value="Met repressor-like"/>
    <property type="match status" value="1"/>
</dbReference>
<evidence type="ECO:0000256" key="2">
    <source>
        <dbReference type="ARBA" id="ARBA00022880"/>
    </source>
</evidence>
<keyword evidence="3 4" id="KW-0238">DNA-binding</keyword>
<dbReference type="GO" id="GO:0003677">
    <property type="term" value="F:DNA binding"/>
    <property type="evidence" value="ECO:0007669"/>
    <property type="project" value="UniProtKB-UniRule"/>
</dbReference>
<protein>
    <recommendedName>
        <fullName evidence="4 5">Negative modulator of initiation of replication</fullName>
    </recommendedName>
</protein>
<dbReference type="SUPFAM" id="SSF82808">
    <property type="entry name" value="Replication modulator SeqA, C-terminal DNA-binding domain"/>
    <property type="match status" value="1"/>
</dbReference>
<evidence type="ECO:0000256" key="3">
    <source>
        <dbReference type="ARBA" id="ARBA00023125"/>
    </source>
</evidence>
<evidence type="ECO:0000256" key="1">
    <source>
        <dbReference type="ARBA" id="ARBA00022490"/>
    </source>
</evidence>
<keyword evidence="2 4" id="KW-0236">DNA replication inhibitor</keyword>
<comment type="caution">
    <text evidence="8">The sequence shown here is derived from an EMBL/GenBank/DDBJ whole genome shotgun (WGS) entry which is preliminary data.</text>
</comment>
<dbReference type="EMBL" id="SWCI01000012">
    <property type="protein sequence ID" value="TKB47757.1"/>
    <property type="molecule type" value="Genomic_DNA"/>
</dbReference>
<comment type="subunit">
    <text evidence="4">Homodimer. Polymerizes to form helical filaments.</text>
</comment>
<dbReference type="InterPro" id="IPR013321">
    <property type="entry name" value="Arc_rbn_hlx_hlx"/>
</dbReference>
<comment type="caution">
    <text evidence="4">Lacks conserved residue(s) required for the propagation of feature annotation.</text>
</comment>
<dbReference type="GO" id="GO:0005737">
    <property type="term" value="C:cytoplasm"/>
    <property type="evidence" value="ECO:0007669"/>
    <property type="project" value="UniProtKB-SubCell"/>
</dbReference>
<name>A0A4U1BAF9_9GAMM</name>
<dbReference type="NCBIfam" id="NF008389">
    <property type="entry name" value="PRK11187.1"/>
    <property type="match status" value="1"/>
</dbReference>
<dbReference type="InterPro" id="IPR010985">
    <property type="entry name" value="Ribbon_hlx_hlx"/>
</dbReference>
<dbReference type="InterPro" id="IPR026577">
    <property type="entry name" value="SeqA_DNA-bd_C"/>
</dbReference>
<dbReference type="Pfam" id="PF17206">
    <property type="entry name" value="SeqA_N"/>
    <property type="match status" value="1"/>
</dbReference>
<organism evidence="8 9">
    <name type="scientific">Ferrimonas sediminicola</name>
    <dbReference type="NCBI Taxonomy" id="2569538"/>
    <lineage>
        <taxon>Bacteria</taxon>
        <taxon>Pseudomonadati</taxon>
        <taxon>Pseudomonadota</taxon>
        <taxon>Gammaproteobacteria</taxon>
        <taxon>Alteromonadales</taxon>
        <taxon>Ferrimonadaceae</taxon>
        <taxon>Ferrimonas</taxon>
    </lineage>
</organism>
<dbReference type="Proteomes" id="UP000305674">
    <property type="component" value="Unassembled WGS sequence"/>
</dbReference>
<keyword evidence="9" id="KW-1185">Reference proteome</keyword>
<evidence type="ECO:0000313" key="8">
    <source>
        <dbReference type="EMBL" id="TKB47757.1"/>
    </source>
</evidence>
<proteinExistence type="inferred from homology"/>
<dbReference type="Pfam" id="PF03925">
    <property type="entry name" value="SeqA"/>
    <property type="match status" value="1"/>
</dbReference>
<dbReference type="SUPFAM" id="SSF47598">
    <property type="entry name" value="Ribbon-helix-helix"/>
    <property type="match status" value="1"/>
</dbReference>
<evidence type="ECO:0000256" key="4">
    <source>
        <dbReference type="HAMAP-Rule" id="MF_00908"/>
    </source>
</evidence>
<evidence type="ECO:0000256" key="5">
    <source>
        <dbReference type="PIRNR" id="PIRNR019401"/>
    </source>
</evidence>
<dbReference type="OrthoDB" id="5591069at2"/>
<feature type="domain" description="Replication modulator SeqA C-terminal DNA-binding" evidence="6">
    <location>
        <begin position="78"/>
        <end position="185"/>
    </location>
</feature>
<dbReference type="PIRSF" id="PIRSF019401">
    <property type="entry name" value="SeqA"/>
    <property type="match status" value="1"/>
</dbReference>
<dbReference type="InterPro" id="IPR036835">
    <property type="entry name" value="SeqA_DNA-bd_C_sf"/>
</dbReference>
<dbReference type="HAMAP" id="MF_00908">
    <property type="entry name" value="SeqA"/>
    <property type="match status" value="1"/>
</dbReference>
<evidence type="ECO:0000259" key="7">
    <source>
        <dbReference type="Pfam" id="PF17206"/>
    </source>
</evidence>
<accession>A0A4U1BAF9</accession>
<evidence type="ECO:0000259" key="6">
    <source>
        <dbReference type="Pfam" id="PF03925"/>
    </source>
</evidence>
<reference evidence="8 9" key="1">
    <citation type="submission" date="2019-04" db="EMBL/GenBank/DDBJ databases">
        <authorList>
            <person name="Hwang J.C."/>
        </authorList>
    </citation>
    <scope>NUCLEOTIDE SEQUENCE [LARGE SCALE GENOMIC DNA]</scope>
    <source>
        <strain evidence="8 9">IMCC35001</strain>
    </source>
</reference>
<comment type="subcellular location">
    <subcellularLocation>
        <location evidence="4 5">Cytoplasm</location>
    </subcellularLocation>
</comment>
<sequence>MKYIEIDDELYSHIASNTQRIGESASDILRRLLQLPSTAAEAPKPKQISQPGLESSPAVVEAPKAKVEMRSRVAEAGQFNELLEDALLEKQKGAVGRFLYLLDALYRQQPEAFATVLEIRGRDRLYFATSKDELLSASKSANPKQIGDSRYWVTTNNNTGKKRALLSSAAESLGCPAEVAKEIAARI</sequence>
<dbReference type="GO" id="GO:0006355">
    <property type="term" value="P:regulation of DNA-templated transcription"/>
    <property type="evidence" value="ECO:0007669"/>
    <property type="project" value="InterPro"/>
</dbReference>